<accession>A0A1D1ZT01</accession>
<feature type="transmembrane region" description="Helical" evidence="7">
    <location>
        <begin position="117"/>
        <end position="141"/>
    </location>
</feature>
<protein>
    <recommendedName>
        <fullName evidence="9">PRA1 family protein</fullName>
    </recommendedName>
</protein>
<keyword evidence="4 7" id="KW-0812">Transmembrane</keyword>
<dbReference type="InterPro" id="IPR004895">
    <property type="entry name" value="Prenylated_rab_accept_PRA1"/>
</dbReference>
<reference evidence="8" key="1">
    <citation type="submission" date="2015-08" db="EMBL/GenBank/DDBJ databases">
        <authorList>
            <person name="Babu N.S."/>
            <person name="Beckwith C.J."/>
            <person name="Beseler K.G."/>
            <person name="Brison A."/>
            <person name="Carone J.V."/>
            <person name="Caskin T.P."/>
            <person name="Diamond M."/>
            <person name="Durham M.E."/>
            <person name="Foxe J.M."/>
            <person name="Go M."/>
            <person name="Henderson B.A."/>
            <person name="Jones I.B."/>
            <person name="McGettigan J.A."/>
            <person name="Micheletti S.J."/>
            <person name="Nasrallah M.E."/>
            <person name="Ortiz D."/>
            <person name="Piller C.R."/>
            <person name="Privatt S.R."/>
            <person name="Schneider S.L."/>
            <person name="Sharp S."/>
            <person name="Smith T.C."/>
            <person name="Stanton J.D."/>
            <person name="Ullery H.E."/>
            <person name="Wilson R.J."/>
            <person name="Serrano M.G."/>
            <person name="Buck G."/>
            <person name="Lee V."/>
            <person name="Wang Y."/>
            <person name="Carvalho R."/>
            <person name="Voegtly L."/>
            <person name="Shi R."/>
            <person name="Duckworth R."/>
            <person name="Johnson A."/>
            <person name="Loviza R."/>
            <person name="Walstead R."/>
            <person name="Shah Z."/>
            <person name="Kiflezghi M."/>
            <person name="Wade K."/>
            <person name="Ball S.L."/>
            <person name="Bradley K.W."/>
            <person name="Asai D.J."/>
            <person name="Bowman C.A."/>
            <person name="Russell D.A."/>
            <person name="Pope W.H."/>
            <person name="Jacobs-Sera D."/>
            <person name="Hendrix R.W."/>
            <person name="Hatfull G.F."/>
        </authorList>
    </citation>
    <scope>NUCLEOTIDE SEQUENCE</scope>
</reference>
<organism evidence="8">
    <name type="scientific">Auxenochlorella protothecoides</name>
    <name type="common">Green microalga</name>
    <name type="synonym">Chlorella protothecoides</name>
    <dbReference type="NCBI Taxonomy" id="3075"/>
    <lineage>
        <taxon>Eukaryota</taxon>
        <taxon>Viridiplantae</taxon>
        <taxon>Chlorophyta</taxon>
        <taxon>core chlorophytes</taxon>
        <taxon>Trebouxiophyceae</taxon>
        <taxon>Chlorellales</taxon>
        <taxon>Chlorellaceae</taxon>
        <taxon>Auxenochlorella</taxon>
    </lineage>
</organism>
<dbReference type="EMBL" id="GDKF01008661">
    <property type="protein sequence ID" value="JAT69961.1"/>
    <property type="molecule type" value="Transcribed_RNA"/>
</dbReference>
<comment type="subcellular location">
    <subcellularLocation>
        <location evidence="2">Membrane</location>
        <topology evidence="2">Multi-pass membrane protein</topology>
    </subcellularLocation>
</comment>
<comment type="function">
    <text evidence="1">May be involved in both secretory and endocytic intracellular trafficking in the endosomal/prevacuolar compartments.</text>
</comment>
<dbReference type="Pfam" id="PF03208">
    <property type="entry name" value="PRA1"/>
    <property type="match status" value="1"/>
</dbReference>
<evidence type="ECO:0000256" key="6">
    <source>
        <dbReference type="ARBA" id="ARBA00023136"/>
    </source>
</evidence>
<evidence type="ECO:0000256" key="1">
    <source>
        <dbReference type="ARBA" id="ARBA00002501"/>
    </source>
</evidence>
<evidence type="ECO:0008006" key="9">
    <source>
        <dbReference type="Google" id="ProtNLM"/>
    </source>
</evidence>
<evidence type="ECO:0000313" key="8">
    <source>
        <dbReference type="EMBL" id="JAT69961.1"/>
    </source>
</evidence>
<dbReference type="GO" id="GO:0005783">
    <property type="term" value="C:endoplasmic reticulum"/>
    <property type="evidence" value="ECO:0007669"/>
    <property type="project" value="UniProtKB-ARBA"/>
</dbReference>
<sequence length="306" mass="32039">MRAFEGHRLQSSPLCLSVPLDGTERVRGLHALERSAVGSLPGPSPSPSPGRVARYKGPRLSALTLHDLKRPHRSWEEFSGWGAPCLDAAYNLPHDLDCLLDRAEENLVRWAPNYLRLALLVVMLTFYLRPPALLGAAALALSMLRAAALAGAADPTPGGHPAATDAVEGAAAQQAALAASQAQSGPGQQALTLLLAAGAWAVVAWTRCLPILALGAGLGTGTVLTHAALRRGPRAARGPAAPPGWSFAQAAGLAAVPPGAEPRRALRQGLQAAARHCRSTLGRGRRQLALAARHWWSARRLSAVRA</sequence>
<evidence type="ECO:0000256" key="7">
    <source>
        <dbReference type="SAM" id="Phobius"/>
    </source>
</evidence>
<keyword evidence="6 7" id="KW-0472">Membrane</keyword>
<evidence type="ECO:0000256" key="4">
    <source>
        <dbReference type="ARBA" id="ARBA00022692"/>
    </source>
</evidence>
<evidence type="ECO:0000256" key="2">
    <source>
        <dbReference type="ARBA" id="ARBA00004141"/>
    </source>
</evidence>
<gene>
    <name evidence="8" type="ORF">g.1232</name>
</gene>
<evidence type="ECO:0000256" key="5">
    <source>
        <dbReference type="ARBA" id="ARBA00022989"/>
    </source>
</evidence>
<evidence type="ECO:0000256" key="3">
    <source>
        <dbReference type="ARBA" id="ARBA00006483"/>
    </source>
</evidence>
<proteinExistence type="inferred from homology"/>
<dbReference type="AlphaFoldDB" id="A0A1D1ZT01"/>
<comment type="similarity">
    <text evidence="3">Belongs to the PRA1 family.</text>
</comment>
<name>A0A1D1ZT01_AUXPR</name>
<dbReference type="GO" id="GO:0016192">
    <property type="term" value="P:vesicle-mediated transport"/>
    <property type="evidence" value="ECO:0007669"/>
    <property type="project" value="UniProtKB-ARBA"/>
</dbReference>
<dbReference type="GO" id="GO:0016020">
    <property type="term" value="C:membrane"/>
    <property type="evidence" value="ECO:0007669"/>
    <property type="project" value="UniProtKB-SubCell"/>
</dbReference>
<keyword evidence="5 7" id="KW-1133">Transmembrane helix</keyword>